<dbReference type="OrthoDB" id="9799384at2"/>
<accession>A0A0B6CU14</accession>
<dbReference type="SUPFAM" id="SSF47413">
    <property type="entry name" value="lambda repressor-like DNA-binding domains"/>
    <property type="match status" value="1"/>
</dbReference>
<dbReference type="RefSeq" id="WP_050022774.1">
    <property type="nucleotide sequence ID" value="NZ_CP009440.1"/>
</dbReference>
<sequence>MNLDINELLQQSAKEMTEVADKKLEAKHHKIIITSGVDVIKIREQLGLTRASFCEKFGLKIRTVEKWEQNKNKIDSTARSFLTAIANNPQAIEEALR</sequence>
<evidence type="ECO:0000313" key="2">
    <source>
        <dbReference type="Proteomes" id="UP000031830"/>
    </source>
</evidence>
<dbReference type="CDD" id="cd00093">
    <property type="entry name" value="HTH_XRE"/>
    <property type="match status" value="1"/>
</dbReference>
<dbReference type="AlphaFoldDB" id="A0A0B6CU14"/>
<gene>
    <name evidence="1" type="ORF">LA55_855</name>
</gene>
<name>A0A0B6CU14_9GAMM</name>
<organism evidence="1 2">
    <name type="scientific">Francisella philomiragia</name>
    <dbReference type="NCBI Taxonomy" id="28110"/>
    <lineage>
        <taxon>Bacteria</taxon>
        <taxon>Pseudomonadati</taxon>
        <taxon>Pseudomonadota</taxon>
        <taxon>Gammaproteobacteria</taxon>
        <taxon>Thiotrichales</taxon>
        <taxon>Francisellaceae</taxon>
        <taxon>Francisella</taxon>
    </lineage>
</organism>
<dbReference type="Gene3D" id="1.10.260.40">
    <property type="entry name" value="lambda repressor-like DNA-binding domains"/>
    <property type="match status" value="1"/>
</dbReference>
<dbReference type="GO" id="GO:0003677">
    <property type="term" value="F:DNA binding"/>
    <property type="evidence" value="ECO:0007669"/>
    <property type="project" value="InterPro"/>
</dbReference>
<proteinExistence type="predicted"/>
<dbReference type="InterPro" id="IPR010982">
    <property type="entry name" value="Lambda_DNA-bd_dom_sf"/>
</dbReference>
<dbReference type="EMBL" id="CP009440">
    <property type="protein sequence ID" value="AJI53944.1"/>
    <property type="molecule type" value="Genomic_DNA"/>
</dbReference>
<evidence type="ECO:0000313" key="1">
    <source>
        <dbReference type="EMBL" id="AJI53944.1"/>
    </source>
</evidence>
<reference evidence="1 2" key="1">
    <citation type="journal article" date="2015" name="Genome Announc.">
        <title>Genome sequencing of 18 francisella strains to aid in assay development and testing.</title>
        <authorList>
            <person name="Johnson S.L."/>
            <person name="Daligault H.E."/>
            <person name="Davenport K.W."/>
            <person name="Coyne S.R."/>
            <person name="Frey K.G."/>
            <person name="Koroleva G.I."/>
            <person name="Broomall S.M."/>
            <person name="Bishop-Lilly K.A."/>
            <person name="Bruce D.C."/>
            <person name="Chertkov O."/>
            <person name="Freitas T."/>
            <person name="Jaissle J."/>
            <person name="Ladner J.T."/>
            <person name="Rosenzweig C.N."/>
            <person name="Gibbons H.S."/>
            <person name="Palacios G.F."/>
            <person name="Redden C.L."/>
            <person name="Xu Y."/>
            <person name="Minogue T.D."/>
            <person name="Chain P.S."/>
        </authorList>
    </citation>
    <scope>NUCLEOTIDE SEQUENCE [LARGE SCALE GENOMIC DNA]</scope>
    <source>
        <strain evidence="1 2">GA01-2794</strain>
    </source>
</reference>
<dbReference type="Proteomes" id="UP000031830">
    <property type="component" value="Chromosome"/>
</dbReference>
<dbReference type="KEGG" id="fpz:LA55_855"/>
<protein>
    <submittedName>
        <fullName evidence="1">Helix-turn-helix family protein</fullName>
    </submittedName>
</protein>
<dbReference type="InterPro" id="IPR001387">
    <property type="entry name" value="Cro/C1-type_HTH"/>
</dbReference>